<dbReference type="Pfam" id="PF13511">
    <property type="entry name" value="DUF4124"/>
    <property type="match status" value="1"/>
</dbReference>
<name>A0A0A0ER91_9GAMM</name>
<gene>
    <name evidence="3" type="ORF">N792_01740</name>
</gene>
<organism evidence="3 4">
    <name type="scientific">Lysobacter concretionis Ko07 = DSM 16239</name>
    <dbReference type="NCBI Taxonomy" id="1122185"/>
    <lineage>
        <taxon>Bacteria</taxon>
        <taxon>Pseudomonadati</taxon>
        <taxon>Pseudomonadota</taxon>
        <taxon>Gammaproteobacteria</taxon>
        <taxon>Lysobacterales</taxon>
        <taxon>Lysobacteraceae</taxon>
        <taxon>Novilysobacter</taxon>
    </lineage>
</organism>
<evidence type="ECO:0000313" key="3">
    <source>
        <dbReference type="EMBL" id="KGM52974.1"/>
    </source>
</evidence>
<evidence type="ECO:0000313" key="4">
    <source>
        <dbReference type="Proteomes" id="UP000030017"/>
    </source>
</evidence>
<feature type="region of interest" description="Disordered" evidence="1">
    <location>
        <begin position="73"/>
        <end position="102"/>
    </location>
</feature>
<dbReference type="AlphaFoldDB" id="A0A0A0ER91"/>
<dbReference type="InterPro" id="IPR025392">
    <property type="entry name" value="DUF4124"/>
</dbReference>
<dbReference type="Proteomes" id="UP000030017">
    <property type="component" value="Unassembled WGS sequence"/>
</dbReference>
<evidence type="ECO:0000259" key="2">
    <source>
        <dbReference type="Pfam" id="PF13511"/>
    </source>
</evidence>
<dbReference type="eggNOG" id="ENOG50339YA">
    <property type="taxonomic scope" value="Bacteria"/>
</dbReference>
<feature type="compositionally biased region" description="Low complexity" evidence="1">
    <location>
        <begin position="46"/>
        <end position="55"/>
    </location>
</feature>
<proteinExistence type="predicted"/>
<sequence length="120" mass="12317">MLVALPLAAGELYQWKDANGVTHYSDAPPPSGDYKNRRIHDGGSAGSANEASGKAPVESSQCTTARANLALLEGDGPVGIDNDGDGKPDNEMSADQRGAQKQLAEAAIKVHCTAAAGQTQ</sequence>
<keyword evidence="4" id="KW-1185">Reference proteome</keyword>
<feature type="region of interest" description="Disordered" evidence="1">
    <location>
        <begin position="20"/>
        <end position="60"/>
    </location>
</feature>
<protein>
    <recommendedName>
        <fullName evidence="2">DUF4124 domain-containing protein</fullName>
    </recommendedName>
</protein>
<feature type="domain" description="DUF4124" evidence="2">
    <location>
        <begin position="2"/>
        <end position="35"/>
    </location>
</feature>
<comment type="caution">
    <text evidence="3">The sequence shown here is derived from an EMBL/GenBank/DDBJ whole genome shotgun (WGS) entry which is preliminary data.</text>
</comment>
<reference evidence="3 4" key="1">
    <citation type="submission" date="2013-08" db="EMBL/GenBank/DDBJ databases">
        <title>Genome sequencing of Lysobacter.</title>
        <authorList>
            <person name="Zhang S."/>
            <person name="Wang G."/>
        </authorList>
    </citation>
    <scope>NUCLEOTIDE SEQUENCE [LARGE SCALE GENOMIC DNA]</scope>
    <source>
        <strain evidence="3 4">Ko07</strain>
    </source>
</reference>
<dbReference type="EMBL" id="AVPS01000001">
    <property type="protein sequence ID" value="KGM52974.1"/>
    <property type="molecule type" value="Genomic_DNA"/>
</dbReference>
<evidence type="ECO:0000256" key="1">
    <source>
        <dbReference type="SAM" id="MobiDB-lite"/>
    </source>
</evidence>
<accession>A0A0A0ER91</accession>
<dbReference type="STRING" id="1122185.N792_01740"/>